<name>A0A0M3IGJ9_ASCLU</name>
<keyword evidence="2" id="KW-1185">Reference proteome</keyword>
<protein>
    <submittedName>
        <fullName evidence="3">Copper transporter</fullName>
    </submittedName>
</protein>
<organism evidence="2 3">
    <name type="scientific">Ascaris lumbricoides</name>
    <name type="common">Giant roundworm</name>
    <dbReference type="NCBI Taxonomy" id="6252"/>
    <lineage>
        <taxon>Eukaryota</taxon>
        <taxon>Metazoa</taxon>
        <taxon>Ecdysozoa</taxon>
        <taxon>Nematoda</taxon>
        <taxon>Chromadorea</taxon>
        <taxon>Rhabditida</taxon>
        <taxon>Spirurina</taxon>
        <taxon>Ascaridomorpha</taxon>
        <taxon>Ascaridoidea</taxon>
        <taxon>Ascarididae</taxon>
        <taxon>Ascaris</taxon>
    </lineage>
</organism>
<dbReference type="AlphaFoldDB" id="A0A0M3IGJ9"/>
<keyword evidence="1" id="KW-0472">Membrane</keyword>
<keyword evidence="1" id="KW-1133">Transmembrane helix</keyword>
<evidence type="ECO:0000313" key="3">
    <source>
        <dbReference type="WBParaSite" id="ALUE_0001743501-mRNA-1"/>
    </source>
</evidence>
<dbReference type="Proteomes" id="UP000036681">
    <property type="component" value="Unplaced"/>
</dbReference>
<feature type="transmembrane region" description="Helical" evidence="1">
    <location>
        <begin position="24"/>
        <end position="48"/>
    </location>
</feature>
<sequence length="76" mass="8861">MHFYADRGEHVLISYHMLDRCAFYVFWLSAVIAVGVISSTCWVVARFVQIRSIERRFLSALSIDEFASNRRCRISS</sequence>
<evidence type="ECO:0000256" key="1">
    <source>
        <dbReference type="SAM" id="Phobius"/>
    </source>
</evidence>
<dbReference type="WBParaSite" id="ALUE_0001743501-mRNA-1">
    <property type="protein sequence ID" value="ALUE_0001743501-mRNA-1"/>
    <property type="gene ID" value="ALUE_0001743501"/>
</dbReference>
<reference evidence="3" key="1">
    <citation type="submission" date="2017-02" db="UniProtKB">
        <authorList>
            <consortium name="WormBaseParasite"/>
        </authorList>
    </citation>
    <scope>IDENTIFICATION</scope>
</reference>
<evidence type="ECO:0000313" key="2">
    <source>
        <dbReference type="Proteomes" id="UP000036681"/>
    </source>
</evidence>
<proteinExistence type="predicted"/>
<keyword evidence="1" id="KW-0812">Transmembrane</keyword>
<accession>A0A0M3IGJ9</accession>